<dbReference type="EMBL" id="KY684083">
    <property type="protein sequence ID" value="ARF09017.1"/>
    <property type="molecule type" value="Genomic_DNA"/>
</dbReference>
<dbReference type="Gene3D" id="3.40.1440.10">
    <property type="entry name" value="GIY-YIG endonuclease"/>
    <property type="match status" value="1"/>
</dbReference>
<name>A0A1V0SBC4_9VIRU</name>
<dbReference type="SMART" id="SM00465">
    <property type="entry name" value="GIYc"/>
    <property type="match status" value="1"/>
</dbReference>
<sequence length="263" mass="30994">MSKENKNKILVIKDKVEEKESSIKNNILTEENYQIHTKLKNGDIGEENLETGVIYYIQNTVNKKAYIGKAYSYEKHGKKNPSYYGVRGRFRRHVSNANSDNDLVNNECPLFYEDIRKYGKEKFTVETLKICSKKELRKYEEEYVLLYETHKPEIGYNFHIGDKKPLDPEHIKVYKQNKANSNASRAINGKLKQSEETKNLPPNINLKRIKDDDGNIKSEGYYVKIKLNDTIYHKFYMSKKLSMNKKLELCKKYLEKLKKDKTK</sequence>
<dbReference type="InterPro" id="IPR035901">
    <property type="entry name" value="GIY-YIG_endonuc_sf"/>
</dbReference>
<feature type="domain" description="GIY-YIG" evidence="1">
    <location>
        <begin position="51"/>
        <end position="162"/>
    </location>
</feature>
<proteinExistence type="predicted"/>
<dbReference type="InterPro" id="IPR000305">
    <property type="entry name" value="GIY-YIG_endonuc"/>
</dbReference>
<protein>
    <submittedName>
        <fullName evidence="2">GIY-YIG nuclease</fullName>
    </submittedName>
</protein>
<dbReference type="InterPro" id="IPR045566">
    <property type="entry name" value="SegE-like_GIY-YIG"/>
</dbReference>
<reference evidence="2" key="1">
    <citation type="journal article" date="2017" name="Science">
        <title>Giant viruses with an expanded complement of translation system components.</title>
        <authorList>
            <person name="Schulz F."/>
            <person name="Yutin N."/>
            <person name="Ivanova N.N."/>
            <person name="Ortega D.R."/>
            <person name="Lee T.K."/>
            <person name="Vierheilig J."/>
            <person name="Daims H."/>
            <person name="Horn M."/>
            <person name="Wagner M."/>
            <person name="Jensen G.J."/>
            <person name="Kyrpides N.C."/>
            <person name="Koonin E.V."/>
            <person name="Woyke T."/>
        </authorList>
    </citation>
    <scope>NUCLEOTIDE SEQUENCE</scope>
    <source>
        <strain evidence="2">CTV1</strain>
    </source>
</reference>
<evidence type="ECO:0000313" key="2">
    <source>
        <dbReference type="EMBL" id="ARF09017.1"/>
    </source>
</evidence>
<evidence type="ECO:0000259" key="1">
    <source>
        <dbReference type="SMART" id="SM00465"/>
    </source>
</evidence>
<dbReference type="Pfam" id="PF19835">
    <property type="entry name" value="SegE_GIY-YIG"/>
    <property type="match status" value="1"/>
</dbReference>
<organism evidence="2">
    <name type="scientific">Catovirus CTV1</name>
    <dbReference type="NCBI Taxonomy" id="1977631"/>
    <lineage>
        <taxon>Viruses</taxon>
        <taxon>Varidnaviria</taxon>
        <taxon>Bamfordvirae</taxon>
        <taxon>Nucleocytoviricota</taxon>
        <taxon>Megaviricetes</taxon>
        <taxon>Imitervirales</taxon>
        <taxon>Mimiviridae</taxon>
        <taxon>Klosneuvirinae</taxon>
        <taxon>Catovirus</taxon>
    </lineage>
</organism>
<accession>A0A1V0SBC4</accession>
<gene>
    <name evidence="2" type="ORF">Catovirus_1_1067</name>
</gene>